<dbReference type="InParanoid" id="A0A369K3P0"/>
<keyword evidence="2" id="KW-1185">Reference proteome</keyword>
<name>A0A369K3P0_HYPMA</name>
<evidence type="ECO:0000313" key="2">
    <source>
        <dbReference type="Proteomes" id="UP000076154"/>
    </source>
</evidence>
<dbReference type="EMBL" id="LUEZ02000010">
    <property type="protein sequence ID" value="RDB29249.1"/>
    <property type="molecule type" value="Genomic_DNA"/>
</dbReference>
<gene>
    <name evidence="1" type="ORF">Hypma_015296</name>
</gene>
<comment type="caution">
    <text evidence="1">The sequence shown here is derived from an EMBL/GenBank/DDBJ whole genome shotgun (WGS) entry which is preliminary data.</text>
</comment>
<reference evidence="1" key="1">
    <citation type="submission" date="2018-04" db="EMBL/GenBank/DDBJ databases">
        <title>Whole genome sequencing of Hypsizygus marmoreus.</title>
        <authorList>
            <person name="Choi I.-G."/>
            <person name="Min B."/>
            <person name="Kim J.-G."/>
            <person name="Kim S."/>
            <person name="Oh Y.-L."/>
            <person name="Kong W.-S."/>
            <person name="Park H."/>
            <person name="Jeong J."/>
            <person name="Song E.-S."/>
        </authorList>
    </citation>
    <scope>NUCLEOTIDE SEQUENCE [LARGE SCALE GENOMIC DNA]</scope>
    <source>
        <strain evidence="1">51987-8</strain>
    </source>
</reference>
<dbReference type="Proteomes" id="UP000076154">
    <property type="component" value="Unassembled WGS sequence"/>
</dbReference>
<proteinExistence type="predicted"/>
<organism evidence="1 2">
    <name type="scientific">Hypsizygus marmoreus</name>
    <name type="common">White beech mushroom</name>
    <name type="synonym">Agaricus marmoreus</name>
    <dbReference type="NCBI Taxonomy" id="39966"/>
    <lineage>
        <taxon>Eukaryota</taxon>
        <taxon>Fungi</taxon>
        <taxon>Dikarya</taxon>
        <taxon>Basidiomycota</taxon>
        <taxon>Agaricomycotina</taxon>
        <taxon>Agaricomycetes</taxon>
        <taxon>Agaricomycetidae</taxon>
        <taxon>Agaricales</taxon>
        <taxon>Tricholomatineae</taxon>
        <taxon>Lyophyllaceae</taxon>
        <taxon>Hypsizygus</taxon>
    </lineage>
</organism>
<protein>
    <submittedName>
        <fullName evidence="1">Uncharacterized protein</fullName>
    </submittedName>
</protein>
<accession>A0A369K3P0</accession>
<dbReference type="AlphaFoldDB" id="A0A369K3P0"/>
<sequence>MLAKFWNHWKFEEQDGVNVHHEDYECKVDEFAKERNAKYGRSDSADNDGQTEFKKRRCDKAWDKVILPNYEDPGESCELANTGRRLSSMPPTPCLQFETASTITLFGPLEIVAKISQKKDRLSRLIMAGLHAAKVNSTEIPFVRPLASASSLRHPWAFPRHSHSQTAEAVCQTSQQRMKFSYVHYAAKPSSPLLPDMSLVSH</sequence>
<evidence type="ECO:0000313" key="1">
    <source>
        <dbReference type="EMBL" id="RDB29249.1"/>
    </source>
</evidence>